<evidence type="ECO:0000313" key="3">
    <source>
        <dbReference type="EMBL" id="QVI19044.1"/>
    </source>
</evidence>
<evidence type="ECO:0000256" key="1">
    <source>
        <dbReference type="SAM" id="MobiDB-lite"/>
    </source>
</evidence>
<reference evidence="3 4" key="1">
    <citation type="submission" date="2021-04" db="EMBL/GenBank/DDBJ databases">
        <title>Nocardia tengchongensis.</title>
        <authorList>
            <person name="Zhuang k."/>
            <person name="Ran Y."/>
            <person name="Li W."/>
        </authorList>
    </citation>
    <scope>NUCLEOTIDE SEQUENCE [LARGE SCALE GENOMIC DNA]</scope>
    <source>
        <strain evidence="3 4">CFH S0057</strain>
    </source>
</reference>
<feature type="region of interest" description="Disordered" evidence="1">
    <location>
        <begin position="407"/>
        <end position="428"/>
    </location>
</feature>
<feature type="chain" id="PRO_5045816252" evidence="2">
    <location>
        <begin position="45"/>
        <end position="428"/>
    </location>
</feature>
<accession>A0ABX8CJG6</accession>
<evidence type="ECO:0000313" key="4">
    <source>
        <dbReference type="Proteomes" id="UP000683310"/>
    </source>
</evidence>
<feature type="region of interest" description="Disordered" evidence="1">
    <location>
        <begin position="250"/>
        <end position="346"/>
    </location>
</feature>
<feature type="region of interest" description="Disordered" evidence="1">
    <location>
        <begin position="42"/>
        <end position="72"/>
    </location>
</feature>
<feature type="compositionally biased region" description="Basic residues" evidence="1">
    <location>
        <begin position="286"/>
        <end position="299"/>
    </location>
</feature>
<gene>
    <name evidence="3" type="ORF">KHQ06_21480</name>
</gene>
<keyword evidence="4" id="KW-1185">Reference proteome</keyword>
<feature type="signal peptide" evidence="2">
    <location>
        <begin position="1"/>
        <end position="44"/>
    </location>
</feature>
<evidence type="ECO:0000256" key="2">
    <source>
        <dbReference type="SAM" id="SignalP"/>
    </source>
</evidence>
<dbReference type="Proteomes" id="UP000683310">
    <property type="component" value="Chromosome"/>
</dbReference>
<dbReference type="EMBL" id="CP074371">
    <property type="protein sequence ID" value="QVI19044.1"/>
    <property type="molecule type" value="Genomic_DNA"/>
</dbReference>
<protein>
    <submittedName>
        <fullName evidence="3">Uncharacterized protein</fullName>
    </submittedName>
</protein>
<proteinExistence type="predicted"/>
<keyword evidence="2" id="KW-0732">Signal</keyword>
<sequence>MGKRQPVDTVRESNTVPRRRRLGTLAVAGALPLVAALAAAGTSAAEPVSSDDSPPAVVDNQPAATLPGGTDAQPGVVVDTPFGKLAVPVPQAMAEGAHAYLAGTAAEVAPADLVDPAAEVMPVRVGRNSVTGVRDIPTAPLAPVDQGKLRQPDPTAVPEVAPIAAPEGKLRFGDTLVDIPVWLSPDQAAQVNALAAGAEADLARTYDSAGFEPSRSDRMAAQTVGSAAVGAVVGMGVAAPLEVAGAAYGRGHRRDRGHAVRAGGLGLRSGRGRDRRRQPDRGARRDGRRRARRGHRRGQRVPGSGHPGRADRPGDRHRRLHHGGRDDHRGGRRSGVSAEPPRPESVTRIPASFFARIPHQTANFQLRQRFSVVRFLTDPGGRWVRMSVDVFRCFNLDQKGFAWPQVSTERSTRTGTRSETWSRPEPSR</sequence>
<feature type="compositionally biased region" description="Low complexity" evidence="1">
    <location>
        <begin position="407"/>
        <end position="419"/>
    </location>
</feature>
<organism evidence="3 4">
    <name type="scientific">Nocardia tengchongensis</name>
    <dbReference type="NCBI Taxonomy" id="2055889"/>
    <lineage>
        <taxon>Bacteria</taxon>
        <taxon>Bacillati</taxon>
        <taxon>Actinomycetota</taxon>
        <taxon>Actinomycetes</taxon>
        <taxon>Mycobacteriales</taxon>
        <taxon>Nocardiaceae</taxon>
        <taxon>Nocardia</taxon>
    </lineage>
</organism>
<name>A0ABX8CJG6_9NOCA</name>